<dbReference type="Pfam" id="PF07715">
    <property type="entry name" value="Plug"/>
    <property type="match status" value="1"/>
</dbReference>
<evidence type="ECO:0000256" key="3">
    <source>
        <dbReference type="ARBA" id="ARBA00022452"/>
    </source>
</evidence>
<feature type="domain" description="TonB-dependent receptor plug" evidence="14">
    <location>
        <begin position="65"/>
        <end position="150"/>
    </location>
</feature>
<protein>
    <recommendedName>
        <fullName evidence="17">TonB-dependent receptor plug domain-containing protein</fullName>
    </recommendedName>
</protein>
<dbReference type="Pfam" id="PF00593">
    <property type="entry name" value="TonB_dep_Rec_b-barrel"/>
    <property type="match status" value="1"/>
</dbReference>
<feature type="domain" description="TonB-dependent receptor-like beta-barrel" evidence="13">
    <location>
        <begin position="279"/>
        <end position="622"/>
    </location>
</feature>
<evidence type="ECO:0000256" key="10">
    <source>
        <dbReference type="PROSITE-ProRule" id="PRU01360"/>
    </source>
</evidence>
<evidence type="ECO:0008006" key="17">
    <source>
        <dbReference type="Google" id="ProtNLM"/>
    </source>
</evidence>
<evidence type="ECO:0000259" key="13">
    <source>
        <dbReference type="Pfam" id="PF00593"/>
    </source>
</evidence>
<keyword evidence="8" id="KW-0675">Receptor</keyword>
<keyword evidence="3 10" id="KW-1134">Transmembrane beta strand</keyword>
<dbReference type="AlphaFoldDB" id="A0A259TZ55"/>
<evidence type="ECO:0000256" key="5">
    <source>
        <dbReference type="ARBA" id="ARBA00022729"/>
    </source>
</evidence>
<evidence type="ECO:0000256" key="8">
    <source>
        <dbReference type="ARBA" id="ARBA00023170"/>
    </source>
</evidence>
<dbReference type="GO" id="GO:0009279">
    <property type="term" value="C:cell outer membrane"/>
    <property type="evidence" value="ECO:0007669"/>
    <property type="project" value="UniProtKB-SubCell"/>
</dbReference>
<feature type="signal peptide" evidence="12">
    <location>
        <begin position="1"/>
        <end position="21"/>
    </location>
</feature>
<dbReference type="Gene3D" id="2.170.130.10">
    <property type="entry name" value="TonB-dependent receptor, plug domain"/>
    <property type="match status" value="1"/>
</dbReference>
<dbReference type="InterPro" id="IPR012910">
    <property type="entry name" value="Plug_dom"/>
</dbReference>
<feature type="chain" id="PRO_5012762804" description="TonB-dependent receptor plug domain-containing protein" evidence="12">
    <location>
        <begin position="22"/>
        <end position="648"/>
    </location>
</feature>
<dbReference type="InterPro" id="IPR000531">
    <property type="entry name" value="Beta-barrel_TonB"/>
</dbReference>
<sequence>MRRAWVGWPLAALLCAAAPQAQVIPDSLWQQELEGIGVRPGAVNTVPAVGGASVRQVPLSGTPAGPQSVAEVARQVPSAHVQTNSRGEALVYLRGSGERQLVVTLDGAPLTISWDRRADLGLIPTGALDRIVVATGTPSVAWGPNALGGAVDLVSRRASGEGTLTEASLAGGVPGTGRASAVRVARGGPWSATLAVEAGARAGDAVATGASLPFSQEPGALRTNTDRALGSGLARLEWAPEASQSVALTLFHASAQKGVAPEGHLDPATESVRYWRLPRWRQSLAVLNARADARLWRVRGTAWAGAFAQTIRQFDRADYQTVGAEQRDADASGGLRALAEFPRAWGVIRATTFGEIAEHVQTETGEPRERFRHATGSVGLEVETEGRVRFAAGTALDGMAPLATGARPEAGPFGDLALHAGAVWDVAPEARLRIGGGRKTRFPSMRELFGGALGRFALNPDLRPEQAWLAEVGADLTSGPLTGSLVAFVRDVSGTIEQVSLADGRHQRQNLGGSTAFGVEATADWRAFGAVRIEAALTLVRQRTDAGERLTERPGALGRVGVDVARGLWRGRAWADGVGGVVSPVPGGRIDLPGAVVLSAELARQWSAGGALLETSVRVDNLADAVLVPQAGLPAPGRSASAGVRVLF</sequence>
<keyword evidence="5 12" id="KW-0732">Signal</keyword>
<evidence type="ECO:0000256" key="9">
    <source>
        <dbReference type="ARBA" id="ARBA00023237"/>
    </source>
</evidence>
<evidence type="ECO:0000256" key="12">
    <source>
        <dbReference type="SAM" id="SignalP"/>
    </source>
</evidence>
<dbReference type="InParanoid" id="A0A259TZ55"/>
<dbReference type="Proteomes" id="UP000216446">
    <property type="component" value="Unassembled WGS sequence"/>
</dbReference>
<dbReference type="InterPro" id="IPR036942">
    <property type="entry name" value="Beta-barrel_TonB_sf"/>
</dbReference>
<dbReference type="GO" id="GO:0044718">
    <property type="term" value="P:siderophore transmembrane transport"/>
    <property type="evidence" value="ECO:0007669"/>
    <property type="project" value="TreeGrafter"/>
</dbReference>
<evidence type="ECO:0000256" key="11">
    <source>
        <dbReference type="RuleBase" id="RU003357"/>
    </source>
</evidence>
<dbReference type="SUPFAM" id="SSF56935">
    <property type="entry name" value="Porins"/>
    <property type="match status" value="1"/>
</dbReference>
<comment type="caution">
    <text evidence="15">The sequence shown here is derived from an EMBL/GenBank/DDBJ whole genome shotgun (WGS) entry which is preliminary data.</text>
</comment>
<proteinExistence type="inferred from homology"/>
<name>A0A259TZ55_9BACT</name>
<evidence type="ECO:0000259" key="14">
    <source>
        <dbReference type="Pfam" id="PF07715"/>
    </source>
</evidence>
<evidence type="ECO:0000256" key="2">
    <source>
        <dbReference type="ARBA" id="ARBA00022448"/>
    </source>
</evidence>
<dbReference type="Gene3D" id="2.40.170.20">
    <property type="entry name" value="TonB-dependent receptor, beta-barrel domain"/>
    <property type="match status" value="1"/>
</dbReference>
<keyword evidence="2 10" id="KW-0813">Transport</keyword>
<dbReference type="PANTHER" id="PTHR30069:SF29">
    <property type="entry name" value="HEMOGLOBIN AND HEMOGLOBIN-HAPTOGLOBIN-BINDING PROTEIN 1-RELATED"/>
    <property type="match status" value="1"/>
</dbReference>
<keyword evidence="6 11" id="KW-0798">TonB box</keyword>
<comment type="similarity">
    <text evidence="10 11">Belongs to the TonB-dependent receptor family.</text>
</comment>
<keyword evidence="7 10" id="KW-0472">Membrane</keyword>
<dbReference type="InterPro" id="IPR039426">
    <property type="entry name" value="TonB-dep_rcpt-like"/>
</dbReference>
<dbReference type="PANTHER" id="PTHR30069">
    <property type="entry name" value="TONB-DEPENDENT OUTER MEMBRANE RECEPTOR"/>
    <property type="match status" value="1"/>
</dbReference>
<dbReference type="InterPro" id="IPR037066">
    <property type="entry name" value="Plug_dom_sf"/>
</dbReference>
<accession>A0A259TZ55</accession>
<dbReference type="RefSeq" id="WP_094547848.1">
    <property type="nucleotide sequence ID" value="NZ_MQWB01000001.1"/>
</dbReference>
<keyword evidence="16" id="KW-1185">Reference proteome</keyword>
<keyword evidence="9 10" id="KW-0998">Cell outer membrane</keyword>
<dbReference type="GO" id="GO:0015344">
    <property type="term" value="F:siderophore uptake transmembrane transporter activity"/>
    <property type="evidence" value="ECO:0007669"/>
    <property type="project" value="TreeGrafter"/>
</dbReference>
<keyword evidence="4 10" id="KW-0812">Transmembrane</keyword>
<evidence type="ECO:0000313" key="15">
    <source>
        <dbReference type="EMBL" id="OZC03001.1"/>
    </source>
</evidence>
<comment type="subcellular location">
    <subcellularLocation>
        <location evidence="1 10">Cell outer membrane</location>
        <topology evidence="1 10">Multi-pass membrane protein</topology>
    </subcellularLocation>
</comment>
<dbReference type="OrthoDB" id="9758472at2"/>
<evidence type="ECO:0000256" key="6">
    <source>
        <dbReference type="ARBA" id="ARBA00023077"/>
    </source>
</evidence>
<dbReference type="PROSITE" id="PS52016">
    <property type="entry name" value="TONB_DEPENDENT_REC_3"/>
    <property type="match status" value="1"/>
</dbReference>
<evidence type="ECO:0000256" key="4">
    <source>
        <dbReference type="ARBA" id="ARBA00022692"/>
    </source>
</evidence>
<organism evidence="15 16">
    <name type="scientific">Rubricoccus marinus</name>
    <dbReference type="NCBI Taxonomy" id="716817"/>
    <lineage>
        <taxon>Bacteria</taxon>
        <taxon>Pseudomonadati</taxon>
        <taxon>Rhodothermota</taxon>
        <taxon>Rhodothermia</taxon>
        <taxon>Rhodothermales</taxon>
        <taxon>Rubricoccaceae</taxon>
        <taxon>Rubricoccus</taxon>
    </lineage>
</organism>
<evidence type="ECO:0000256" key="1">
    <source>
        <dbReference type="ARBA" id="ARBA00004571"/>
    </source>
</evidence>
<reference evidence="15 16" key="1">
    <citation type="submission" date="2016-11" db="EMBL/GenBank/DDBJ databases">
        <title>Study of marine rhodopsin-containing bacteria.</title>
        <authorList>
            <person name="Yoshizawa S."/>
            <person name="Kumagai Y."/>
            <person name="Kogure K."/>
        </authorList>
    </citation>
    <scope>NUCLEOTIDE SEQUENCE [LARGE SCALE GENOMIC DNA]</scope>
    <source>
        <strain evidence="15 16">SG-29</strain>
    </source>
</reference>
<evidence type="ECO:0000313" key="16">
    <source>
        <dbReference type="Proteomes" id="UP000216446"/>
    </source>
</evidence>
<evidence type="ECO:0000256" key="7">
    <source>
        <dbReference type="ARBA" id="ARBA00023136"/>
    </source>
</evidence>
<dbReference type="EMBL" id="MQWB01000001">
    <property type="protein sequence ID" value="OZC03001.1"/>
    <property type="molecule type" value="Genomic_DNA"/>
</dbReference>
<gene>
    <name evidence="15" type="ORF">BSZ36_08475</name>
</gene>